<dbReference type="InterPro" id="IPR002104">
    <property type="entry name" value="Integrase_catalytic"/>
</dbReference>
<sequence length="397" mass="45318">MPKRGKGAGTTYFHKGSGRWCAELNLGFDGNGKPLRVRSYHPTRKAAEAWLAEQVALYHKGVLADPSKMTLREWAEQWLERKRREVRPNTYDAYKRELGYALPVLGKLPLQKITPAHVRALVDDLSKRLTPRTVRMVRQKLHALLEEALNLELVHRNAAAPVKVKAPRGKATERVGRALERHEATMLLAALDQHGDERTSMCLRLMLNMGLRVGEALGLKWEDLDLEKALLVIRRTHSHGRENEPKTPSSCRVLPIPHATLVRLKAYHQRWTERLKEPPPPDMWLFPGNAPARPLDYNAPGRALRRIIQRLEKERLEREQKTGVKETPFPRLRAHDLRHAYASLMLSAGTPVELVAERLGHSNATITLSIYRHVLEHERQGWLVDTEALLTQPRAKA</sequence>
<name>A0A399ET37_9DEIN</name>
<protein>
    <submittedName>
        <fullName evidence="8">Putative defective protein IntQ</fullName>
    </submittedName>
</protein>
<dbReference type="GO" id="GO:0015074">
    <property type="term" value="P:DNA integration"/>
    <property type="evidence" value="ECO:0007669"/>
    <property type="project" value="UniProtKB-KW"/>
</dbReference>
<dbReference type="PANTHER" id="PTHR30629">
    <property type="entry name" value="PROPHAGE INTEGRASE"/>
    <property type="match status" value="1"/>
</dbReference>
<dbReference type="InterPro" id="IPR013762">
    <property type="entry name" value="Integrase-like_cat_sf"/>
</dbReference>
<dbReference type="Gene3D" id="1.10.443.10">
    <property type="entry name" value="Intergrase catalytic core"/>
    <property type="match status" value="1"/>
</dbReference>
<organism evidence="8 9">
    <name type="scientific">Calidithermus terrae</name>
    <dbReference type="NCBI Taxonomy" id="1408545"/>
    <lineage>
        <taxon>Bacteria</taxon>
        <taxon>Thermotogati</taxon>
        <taxon>Deinococcota</taxon>
        <taxon>Deinococci</taxon>
        <taxon>Thermales</taxon>
        <taxon>Thermaceae</taxon>
        <taxon>Calidithermus</taxon>
    </lineage>
</organism>
<accession>A0A399ET37</accession>
<evidence type="ECO:0000256" key="2">
    <source>
        <dbReference type="ARBA" id="ARBA00022908"/>
    </source>
</evidence>
<dbReference type="SUPFAM" id="SSF56349">
    <property type="entry name" value="DNA breaking-rejoining enzymes"/>
    <property type="match status" value="1"/>
</dbReference>
<dbReference type="PANTHER" id="PTHR30629:SF2">
    <property type="entry name" value="PROPHAGE INTEGRASE INTS-RELATED"/>
    <property type="match status" value="1"/>
</dbReference>
<dbReference type="CDD" id="cd01189">
    <property type="entry name" value="INT_ICEBs1_C_like"/>
    <property type="match status" value="1"/>
</dbReference>
<dbReference type="InterPro" id="IPR011010">
    <property type="entry name" value="DNA_brk_join_enz"/>
</dbReference>
<feature type="domain" description="Tyr recombinase" evidence="6">
    <location>
        <begin position="174"/>
        <end position="385"/>
    </location>
</feature>
<dbReference type="PROSITE" id="PS51898">
    <property type="entry name" value="TYR_RECOMBINASE"/>
    <property type="match status" value="1"/>
</dbReference>
<dbReference type="Pfam" id="PF14659">
    <property type="entry name" value="Phage_int_SAM_3"/>
    <property type="match status" value="1"/>
</dbReference>
<dbReference type="GO" id="GO:0006310">
    <property type="term" value="P:DNA recombination"/>
    <property type="evidence" value="ECO:0007669"/>
    <property type="project" value="UniProtKB-KW"/>
</dbReference>
<evidence type="ECO:0000259" key="6">
    <source>
        <dbReference type="PROSITE" id="PS51898"/>
    </source>
</evidence>
<dbReference type="Gene3D" id="1.10.150.130">
    <property type="match status" value="1"/>
</dbReference>
<dbReference type="PROSITE" id="PS51900">
    <property type="entry name" value="CB"/>
    <property type="match status" value="1"/>
</dbReference>
<proteinExistence type="inferred from homology"/>
<dbReference type="GO" id="GO:0003677">
    <property type="term" value="F:DNA binding"/>
    <property type="evidence" value="ECO:0007669"/>
    <property type="project" value="UniProtKB-UniRule"/>
</dbReference>
<evidence type="ECO:0000256" key="1">
    <source>
        <dbReference type="ARBA" id="ARBA00008857"/>
    </source>
</evidence>
<keyword evidence="9" id="KW-1185">Reference proteome</keyword>
<evidence type="ECO:0000256" key="5">
    <source>
        <dbReference type="PROSITE-ProRule" id="PRU01248"/>
    </source>
</evidence>
<evidence type="ECO:0000313" key="8">
    <source>
        <dbReference type="EMBL" id="RIH85391.1"/>
    </source>
</evidence>
<evidence type="ECO:0000259" key="7">
    <source>
        <dbReference type="PROSITE" id="PS51900"/>
    </source>
</evidence>
<evidence type="ECO:0000313" key="9">
    <source>
        <dbReference type="Proteomes" id="UP000265715"/>
    </source>
</evidence>
<dbReference type="OrthoDB" id="24185at2"/>
<dbReference type="InterPro" id="IPR044068">
    <property type="entry name" value="CB"/>
</dbReference>
<dbReference type="Pfam" id="PF00589">
    <property type="entry name" value="Phage_integrase"/>
    <property type="match status" value="1"/>
</dbReference>
<keyword evidence="3 5" id="KW-0238">DNA-binding</keyword>
<dbReference type="InterPro" id="IPR010998">
    <property type="entry name" value="Integrase_recombinase_N"/>
</dbReference>
<dbReference type="RefSeq" id="WP_119314844.1">
    <property type="nucleotide sequence ID" value="NZ_QXDL01000059.1"/>
</dbReference>
<evidence type="ECO:0000256" key="3">
    <source>
        <dbReference type="ARBA" id="ARBA00023125"/>
    </source>
</evidence>
<gene>
    <name evidence="8" type="primary">intQ</name>
    <name evidence="8" type="ORF">Mterra_01717</name>
</gene>
<feature type="domain" description="Core-binding (CB)" evidence="7">
    <location>
        <begin position="69"/>
        <end position="149"/>
    </location>
</feature>
<comment type="similarity">
    <text evidence="1">Belongs to the 'phage' integrase family.</text>
</comment>
<dbReference type="AlphaFoldDB" id="A0A399ET37"/>
<dbReference type="InterPro" id="IPR050808">
    <property type="entry name" value="Phage_Integrase"/>
</dbReference>
<reference evidence="8 9" key="1">
    <citation type="submission" date="2018-08" db="EMBL/GenBank/DDBJ databases">
        <title>Meiothermus terrae DSM 26712 genome sequencing project.</title>
        <authorList>
            <person name="Da Costa M.S."/>
            <person name="Albuquerque L."/>
            <person name="Raposo P."/>
            <person name="Froufe H.J.C."/>
            <person name="Barroso C.S."/>
            <person name="Egas C."/>
        </authorList>
    </citation>
    <scope>NUCLEOTIDE SEQUENCE [LARGE SCALE GENOMIC DNA]</scope>
    <source>
        <strain evidence="8 9">DSM 26712</strain>
    </source>
</reference>
<keyword evidence="2" id="KW-0229">DNA integration</keyword>
<dbReference type="EMBL" id="QXDL01000059">
    <property type="protein sequence ID" value="RIH85391.1"/>
    <property type="molecule type" value="Genomic_DNA"/>
</dbReference>
<comment type="caution">
    <text evidence="8">The sequence shown here is derived from an EMBL/GenBank/DDBJ whole genome shotgun (WGS) entry which is preliminary data.</text>
</comment>
<dbReference type="InterPro" id="IPR004107">
    <property type="entry name" value="Integrase_SAM-like_N"/>
</dbReference>
<dbReference type="Proteomes" id="UP000265715">
    <property type="component" value="Unassembled WGS sequence"/>
</dbReference>
<keyword evidence="4" id="KW-0233">DNA recombination</keyword>
<evidence type="ECO:0000256" key="4">
    <source>
        <dbReference type="ARBA" id="ARBA00023172"/>
    </source>
</evidence>